<keyword evidence="3 5" id="KW-1133">Transmembrane helix</keyword>
<dbReference type="Pfam" id="PF09799">
    <property type="entry name" value="Transmemb_17"/>
    <property type="match status" value="1"/>
</dbReference>
<gene>
    <name evidence="6" type="ORF">PLOB_00042700</name>
</gene>
<proteinExistence type="predicted"/>
<evidence type="ECO:0000313" key="6">
    <source>
        <dbReference type="EMBL" id="CAH3039451.1"/>
    </source>
</evidence>
<comment type="subcellular location">
    <subcellularLocation>
        <location evidence="1">Membrane</location>
        <topology evidence="1">Multi-pass membrane protein</topology>
    </subcellularLocation>
</comment>
<feature type="transmembrane region" description="Helical" evidence="5">
    <location>
        <begin position="12"/>
        <end position="34"/>
    </location>
</feature>
<protein>
    <recommendedName>
        <fullName evidence="8">Transmembrane protein 216</fullName>
    </recommendedName>
</protein>
<dbReference type="InterPro" id="IPR019184">
    <property type="entry name" value="Uncharacterised_TM-17"/>
</dbReference>
<evidence type="ECO:0000313" key="7">
    <source>
        <dbReference type="Proteomes" id="UP001159405"/>
    </source>
</evidence>
<keyword evidence="2 5" id="KW-0812">Transmembrane</keyword>
<evidence type="ECO:0008006" key="8">
    <source>
        <dbReference type="Google" id="ProtNLM"/>
    </source>
</evidence>
<keyword evidence="4 5" id="KW-0472">Membrane</keyword>
<evidence type="ECO:0000256" key="5">
    <source>
        <dbReference type="SAM" id="Phobius"/>
    </source>
</evidence>
<feature type="transmembrane region" description="Helical" evidence="5">
    <location>
        <begin position="80"/>
        <end position="104"/>
    </location>
</feature>
<name>A0ABN8N435_9CNID</name>
<dbReference type="PANTHER" id="PTHR13531">
    <property type="entry name" value="GEO07735P1-RELATED-RELATED"/>
    <property type="match status" value="1"/>
</dbReference>
<feature type="transmembrane region" description="Helical" evidence="5">
    <location>
        <begin position="46"/>
        <end position="68"/>
    </location>
</feature>
<feature type="non-terminal residue" evidence="6">
    <location>
        <position position="1"/>
    </location>
</feature>
<reference evidence="6 7" key="1">
    <citation type="submission" date="2022-05" db="EMBL/GenBank/DDBJ databases">
        <authorList>
            <consortium name="Genoscope - CEA"/>
            <person name="William W."/>
        </authorList>
    </citation>
    <scope>NUCLEOTIDE SEQUENCE [LARGE SCALE GENOMIC DNA]</scope>
</reference>
<comment type="caution">
    <text evidence="6">The sequence shown here is derived from an EMBL/GenBank/DDBJ whole genome shotgun (WGS) entry which is preliminary data.</text>
</comment>
<dbReference type="PANTHER" id="PTHR13531:SF0">
    <property type="entry name" value="GEO07735P1-RELATED"/>
    <property type="match status" value="1"/>
</dbReference>
<accession>A0ABN8N435</accession>
<dbReference type="EMBL" id="CALNXK010000007">
    <property type="protein sequence ID" value="CAH3039451.1"/>
    <property type="molecule type" value="Genomic_DNA"/>
</dbReference>
<evidence type="ECO:0000256" key="2">
    <source>
        <dbReference type="ARBA" id="ARBA00022692"/>
    </source>
</evidence>
<evidence type="ECO:0000256" key="4">
    <source>
        <dbReference type="ARBA" id="ARBA00023136"/>
    </source>
</evidence>
<keyword evidence="7" id="KW-1185">Reference proteome</keyword>
<evidence type="ECO:0000256" key="3">
    <source>
        <dbReference type="ARBA" id="ARBA00022989"/>
    </source>
</evidence>
<feature type="transmembrane region" description="Helical" evidence="5">
    <location>
        <begin position="110"/>
        <end position="134"/>
    </location>
</feature>
<organism evidence="6 7">
    <name type="scientific">Porites lobata</name>
    <dbReference type="NCBI Taxonomy" id="104759"/>
    <lineage>
        <taxon>Eukaryota</taxon>
        <taxon>Metazoa</taxon>
        <taxon>Cnidaria</taxon>
        <taxon>Anthozoa</taxon>
        <taxon>Hexacorallia</taxon>
        <taxon>Scleractinia</taxon>
        <taxon>Fungiina</taxon>
        <taxon>Poritidae</taxon>
        <taxon>Porites</taxon>
    </lineage>
</organism>
<evidence type="ECO:0000256" key="1">
    <source>
        <dbReference type="ARBA" id="ARBA00004141"/>
    </source>
</evidence>
<dbReference type="Proteomes" id="UP001159405">
    <property type="component" value="Unassembled WGS sequence"/>
</dbReference>
<sequence>TNFQLSSLPLQIFLFLNIYYAIVFCVAELLLYIYKGTLLPYPDMGATLGIEIFIVFLLAFFEGVRIFLGYKGNLAERTLSLALSLVLGIPVLFIHLFILLWQTYVLRIEAVLVSIALVLLGLEMIFSIAAVFTFKR</sequence>